<keyword evidence="2" id="KW-1185">Reference proteome</keyword>
<proteinExistence type="predicted"/>
<reference evidence="1 2" key="1">
    <citation type="submission" date="2023-08" db="EMBL/GenBank/DDBJ databases">
        <title>Black Yeasts Isolated from many extreme environments.</title>
        <authorList>
            <person name="Coleine C."/>
            <person name="Stajich J.E."/>
            <person name="Selbmann L."/>
        </authorList>
    </citation>
    <scope>NUCLEOTIDE SEQUENCE [LARGE SCALE GENOMIC DNA]</scope>
    <source>
        <strain evidence="1 2">CCFEE 5792</strain>
    </source>
</reference>
<dbReference type="GO" id="GO:0016829">
    <property type="term" value="F:lyase activity"/>
    <property type="evidence" value="ECO:0007669"/>
    <property type="project" value="InterPro"/>
</dbReference>
<evidence type="ECO:0008006" key="3">
    <source>
        <dbReference type="Google" id="ProtNLM"/>
    </source>
</evidence>
<dbReference type="SUPFAM" id="SSF160104">
    <property type="entry name" value="Acetoacetate decarboxylase-like"/>
    <property type="match status" value="1"/>
</dbReference>
<accession>A0AAV9N9H8</accession>
<dbReference type="GeneID" id="89971730"/>
<dbReference type="InterPro" id="IPR010451">
    <property type="entry name" value="Acetoacetate_decarboxylase"/>
</dbReference>
<dbReference type="EMBL" id="JAVRRD010000016">
    <property type="protein sequence ID" value="KAK5050984.1"/>
    <property type="molecule type" value="Genomic_DNA"/>
</dbReference>
<sequence>MPFVARPDQVAAFQKACSQPSYSQEALNVEFTTTTEFDRSVLPPHLEPTDQAKGLINISTWQSNVCGDFELSSVLVQCKEGEKEGYWVINLIVSEGHAITWGRETWGEGTRLIEIDAELTEWLEPNATEWYSFEVKAFPDSRGLGMHSDPLAITLKVVEQNVKRASGKVKLTLRGTESDPLHTIPITSISDVFYISGETKWTVDDERPLKGGDAYLPFLVGRHYDVISDFHVGSGFPSHMETHESSDKTETRLFRS</sequence>
<protein>
    <recommendedName>
        <fullName evidence="3">Acetoacetate decarboxylase</fullName>
    </recommendedName>
</protein>
<organism evidence="1 2">
    <name type="scientific">Exophiala bonariae</name>
    <dbReference type="NCBI Taxonomy" id="1690606"/>
    <lineage>
        <taxon>Eukaryota</taxon>
        <taxon>Fungi</taxon>
        <taxon>Dikarya</taxon>
        <taxon>Ascomycota</taxon>
        <taxon>Pezizomycotina</taxon>
        <taxon>Eurotiomycetes</taxon>
        <taxon>Chaetothyriomycetidae</taxon>
        <taxon>Chaetothyriales</taxon>
        <taxon>Herpotrichiellaceae</taxon>
        <taxon>Exophiala</taxon>
    </lineage>
</organism>
<gene>
    <name evidence="1" type="ORF">LTR84_003543</name>
</gene>
<dbReference type="Pfam" id="PF06314">
    <property type="entry name" value="ADC"/>
    <property type="match status" value="1"/>
</dbReference>
<dbReference type="Gene3D" id="2.40.400.10">
    <property type="entry name" value="Acetoacetate decarboxylase-like"/>
    <property type="match status" value="1"/>
</dbReference>
<comment type="caution">
    <text evidence="1">The sequence shown here is derived from an EMBL/GenBank/DDBJ whole genome shotgun (WGS) entry which is preliminary data.</text>
</comment>
<evidence type="ECO:0000313" key="2">
    <source>
        <dbReference type="Proteomes" id="UP001358417"/>
    </source>
</evidence>
<dbReference type="RefSeq" id="XP_064705484.1">
    <property type="nucleotide sequence ID" value="XM_064847131.1"/>
</dbReference>
<dbReference type="Proteomes" id="UP001358417">
    <property type="component" value="Unassembled WGS sequence"/>
</dbReference>
<name>A0AAV9N9H8_9EURO</name>
<dbReference type="InterPro" id="IPR023375">
    <property type="entry name" value="ADC_dom_sf"/>
</dbReference>
<dbReference type="AlphaFoldDB" id="A0AAV9N9H8"/>
<evidence type="ECO:0000313" key="1">
    <source>
        <dbReference type="EMBL" id="KAK5050984.1"/>
    </source>
</evidence>